<comment type="caution">
    <text evidence="5">The sequence shown here is derived from an EMBL/GenBank/DDBJ whole genome shotgun (WGS) entry which is preliminary data.</text>
</comment>
<evidence type="ECO:0000256" key="3">
    <source>
        <dbReference type="ARBA" id="ARBA00022750"/>
    </source>
</evidence>
<dbReference type="GO" id="GO:0008047">
    <property type="term" value="F:enzyme activator activity"/>
    <property type="evidence" value="ECO:0007669"/>
    <property type="project" value="InterPro"/>
</dbReference>
<keyword evidence="6" id="KW-1185">Reference proteome</keyword>
<dbReference type="AlphaFoldDB" id="A0A9E5MN79"/>
<dbReference type="Proteomes" id="UP000787472">
    <property type="component" value="Unassembled WGS sequence"/>
</dbReference>
<dbReference type="InterPro" id="IPR000671">
    <property type="entry name" value="Peptidase_A31"/>
</dbReference>
<gene>
    <name evidence="5" type="ORF">G8770_17270</name>
</gene>
<proteinExistence type="inferred from homology"/>
<organism evidence="5 6">
    <name type="scientific">Pseudomaricurvus hydrocarbonicus</name>
    <dbReference type="NCBI Taxonomy" id="1470433"/>
    <lineage>
        <taxon>Bacteria</taxon>
        <taxon>Pseudomonadati</taxon>
        <taxon>Pseudomonadota</taxon>
        <taxon>Gammaproteobacteria</taxon>
        <taxon>Cellvibrionales</taxon>
        <taxon>Cellvibrionaceae</taxon>
        <taxon>Pseudomaricurvus</taxon>
    </lineage>
</organism>
<comment type="similarity">
    <text evidence="1">Belongs to the peptidase A31 family.</text>
</comment>
<evidence type="ECO:0000256" key="4">
    <source>
        <dbReference type="ARBA" id="ARBA00022801"/>
    </source>
</evidence>
<dbReference type="EMBL" id="JAAONZ010000015">
    <property type="protein sequence ID" value="NHO67302.1"/>
    <property type="molecule type" value="Genomic_DNA"/>
</dbReference>
<sequence>MSKPLIIGLGNRWRGDDGIGPLVLDALQAQNPEAVDLLENPADTLNLINAWAGRKRVYLIDACCDPQREDGSLVIIANALEDTTILHTLTRPTSSHIVDIAQAIRLSQALGQAPQQLTIYAVVTSQFEPGTRPRAVVAAAVSHVVEALRPAVTANAS</sequence>
<evidence type="ECO:0000313" key="5">
    <source>
        <dbReference type="EMBL" id="NHO67302.1"/>
    </source>
</evidence>
<evidence type="ECO:0000256" key="2">
    <source>
        <dbReference type="ARBA" id="ARBA00022670"/>
    </source>
</evidence>
<dbReference type="GO" id="GO:0004190">
    <property type="term" value="F:aspartic-type endopeptidase activity"/>
    <property type="evidence" value="ECO:0007669"/>
    <property type="project" value="UniProtKB-KW"/>
</dbReference>
<keyword evidence="4" id="KW-0378">Hydrolase</keyword>
<accession>A0A9E5MN79</accession>
<dbReference type="NCBIfam" id="TIGR00072">
    <property type="entry name" value="hydrog_prot"/>
    <property type="match status" value="1"/>
</dbReference>
<dbReference type="GO" id="GO:0016485">
    <property type="term" value="P:protein processing"/>
    <property type="evidence" value="ECO:0007669"/>
    <property type="project" value="TreeGrafter"/>
</dbReference>
<dbReference type="Gene3D" id="3.40.50.1450">
    <property type="entry name" value="HybD-like"/>
    <property type="match status" value="1"/>
</dbReference>
<keyword evidence="2 5" id="KW-0645">Protease</keyword>
<reference evidence="5" key="1">
    <citation type="submission" date="2020-03" db="EMBL/GenBank/DDBJ databases">
        <authorList>
            <person name="Guo F."/>
        </authorList>
    </citation>
    <scope>NUCLEOTIDE SEQUENCE</scope>
    <source>
        <strain evidence="5">JCM 30134</strain>
    </source>
</reference>
<dbReference type="SUPFAM" id="SSF53163">
    <property type="entry name" value="HybD-like"/>
    <property type="match status" value="1"/>
</dbReference>
<evidence type="ECO:0000313" key="6">
    <source>
        <dbReference type="Proteomes" id="UP000787472"/>
    </source>
</evidence>
<protein>
    <submittedName>
        <fullName evidence="5">Hydrogenase maturation protease</fullName>
    </submittedName>
</protein>
<name>A0A9E5MN79_9GAMM</name>
<dbReference type="Pfam" id="PF01750">
    <property type="entry name" value="HycI"/>
    <property type="match status" value="1"/>
</dbReference>
<dbReference type="InterPro" id="IPR023430">
    <property type="entry name" value="Pept_HybD-like_dom_sf"/>
</dbReference>
<dbReference type="CDD" id="cd00518">
    <property type="entry name" value="H2MP"/>
    <property type="match status" value="1"/>
</dbReference>
<evidence type="ECO:0000256" key="1">
    <source>
        <dbReference type="ARBA" id="ARBA00006814"/>
    </source>
</evidence>
<dbReference type="PANTHER" id="PTHR30302:SF1">
    <property type="entry name" value="HYDROGENASE 2 MATURATION PROTEASE"/>
    <property type="match status" value="1"/>
</dbReference>
<dbReference type="RefSeq" id="WP_167189749.1">
    <property type="nucleotide sequence ID" value="NZ_JAAONZ010000015.1"/>
</dbReference>
<keyword evidence="3" id="KW-0064">Aspartyl protease</keyword>
<dbReference type="PANTHER" id="PTHR30302">
    <property type="entry name" value="HYDROGENASE 1 MATURATION PROTEASE"/>
    <property type="match status" value="1"/>
</dbReference>